<feature type="coiled-coil region" evidence="1">
    <location>
        <begin position="257"/>
        <end position="284"/>
    </location>
</feature>
<feature type="region of interest" description="Disordered" evidence="2">
    <location>
        <begin position="1"/>
        <end position="71"/>
    </location>
</feature>
<sequence length="554" mass="61788">MATSAFKSTTRRTPIGKSSTGGSDDSSPSTQKSSASSHQRSRSLSRFSRPLPANFDELSDETPAPSRGRFVNKVRGSLLPEVSLDDLGATFFDSGDRGQSGAKFHDVGSGDRSQRRGRSVSRRVGDGKGNVGNFSGGGRVNPESDLRRRRSVSVVRYQISDSESDPDQFRNSGKHARLKDFSGGTKQSLADKTASSNHVQGLRRSMSQKELKFHDGYSSHSSVLTDDEGRDDSRNTVIDRTIQAVCAQEKANHLNGKNIYESMKKELRNAVEEIKLELEQAMVKNGATVLAVDGRLQSRNSSVWSYVSQMEQSEKRKQDLLAEVLLEEQRSRELSNFVKELVPDIKNTDVEKPSRTRKRSNDRTRMSKRLTEEAERYIEDFISNVEDTDISSLDGERSDTSSTLGGSTKTESLQTPVMSKCLSVEMDGVVLPWLKWETSNDPSPLSCHIKEPKATPKARNLWDTAQASEDLCNLSVSSRGSWTPGIPDDHSSNTGRNLGSKLRNYEFSTQGSRSKIDINEYLNRQSDEDFLFERWNQQQRIRSGSVVLCNQMLF</sequence>
<feature type="region of interest" description="Disordered" evidence="2">
    <location>
        <begin position="348"/>
        <end position="370"/>
    </location>
</feature>
<feature type="compositionally biased region" description="Polar residues" evidence="2">
    <location>
        <begin position="400"/>
        <end position="412"/>
    </location>
</feature>
<feature type="region of interest" description="Disordered" evidence="2">
    <location>
        <begin position="389"/>
        <end position="412"/>
    </location>
</feature>
<evidence type="ECO:0000256" key="1">
    <source>
        <dbReference type="SAM" id="Coils"/>
    </source>
</evidence>
<name>A0AAV8SIK7_9ROSI</name>
<comment type="caution">
    <text evidence="3">The sequence shown here is derived from an EMBL/GenBank/DDBJ whole genome shotgun (WGS) entry which is preliminary data.</text>
</comment>
<dbReference type="PANTHER" id="PTHR34466">
    <property type="entry name" value="OS11G0129800 PROTEIN"/>
    <property type="match status" value="1"/>
</dbReference>
<protein>
    <submittedName>
        <fullName evidence="3">Uncharacterized protein</fullName>
    </submittedName>
</protein>
<feature type="compositionally biased region" description="Basic and acidic residues" evidence="2">
    <location>
        <begin position="103"/>
        <end position="114"/>
    </location>
</feature>
<organism evidence="3 4">
    <name type="scientific">Erythroxylum novogranatense</name>
    <dbReference type="NCBI Taxonomy" id="1862640"/>
    <lineage>
        <taxon>Eukaryota</taxon>
        <taxon>Viridiplantae</taxon>
        <taxon>Streptophyta</taxon>
        <taxon>Embryophyta</taxon>
        <taxon>Tracheophyta</taxon>
        <taxon>Spermatophyta</taxon>
        <taxon>Magnoliopsida</taxon>
        <taxon>eudicotyledons</taxon>
        <taxon>Gunneridae</taxon>
        <taxon>Pentapetalae</taxon>
        <taxon>rosids</taxon>
        <taxon>fabids</taxon>
        <taxon>Malpighiales</taxon>
        <taxon>Erythroxylaceae</taxon>
        <taxon>Erythroxylum</taxon>
    </lineage>
</organism>
<dbReference type="AlphaFoldDB" id="A0AAV8SIK7"/>
<keyword evidence="4" id="KW-1185">Reference proteome</keyword>
<feature type="compositionally biased region" description="Polar residues" evidence="2">
    <location>
        <begin position="1"/>
        <end position="12"/>
    </location>
</feature>
<feature type="compositionally biased region" description="Basic and acidic residues" evidence="2">
    <location>
        <begin position="207"/>
        <end position="217"/>
    </location>
</feature>
<feature type="region of interest" description="Disordered" evidence="2">
    <location>
        <begin position="92"/>
        <end position="233"/>
    </location>
</feature>
<feature type="compositionally biased region" description="Low complexity" evidence="2">
    <location>
        <begin position="18"/>
        <end position="49"/>
    </location>
</feature>
<dbReference type="PANTHER" id="PTHR34466:SF1">
    <property type="entry name" value="OS06G0609800 PROTEIN"/>
    <property type="match status" value="1"/>
</dbReference>
<reference evidence="3 4" key="1">
    <citation type="submission" date="2021-09" db="EMBL/GenBank/DDBJ databases">
        <title>Genomic insights and catalytic innovation underlie evolution of tropane alkaloids biosynthesis.</title>
        <authorList>
            <person name="Wang Y.-J."/>
            <person name="Tian T."/>
            <person name="Huang J.-P."/>
            <person name="Huang S.-X."/>
        </authorList>
    </citation>
    <scope>NUCLEOTIDE SEQUENCE [LARGE SCALE GENOMIC DNA]</scope>
    <source>
        <strain evidence="3">KIB-2018</strain>
        <tissue evidence="3">Leaf</tissue>
    </source>
</reference>
<feature type="compositionally biased region" description="Polar residues" evidence="2">
    <location>
        <begin position="184"/>
        <end position="199"/>
    </location>
</feature>
<dbReference type="Proteomes" id="UP001159364">
    <property type="component" value="Linkage Group LG10"/>
</dbReference>
<proteinExistence type="predicted"/>
<accession>A0AAV8SIK7</accession>
<dbReference type="EMBL" id="JAIWQS010000010">
    <property type="protein sequence ID" value="KAJ8752052.1"/>
    <property type="molecule type" value="Genomic_DNA"/>
</dbReference>
<evidence type="ECO:0000256" key="2">
    <source>
        <dbReference type="SAM" id="MobiDB-lite"/>
    </source>
</evidence>
<evidence type="ECO:0000313" key="4">
    <source>
        <dbReference type="Proteomes" id="UP001159364"/>
    </source>
</evidence>
<gene>
    <name evidence="3" type="ORF">K2173_001079</name>
</gene>
<keyword evidence="1" id="KW-0175">Coiled coil</keyword>
<feature type="compositionally biased region" description="Gly residues" evidence="2">
    <location>
        <begin position="127"/>
        <end position="139"/>
    </location>
</feature>
<evidence type="ECO:0000313" key="3">
    <source>
        <dbReference type="EMBL" id="KAJ8752052.1"/>
    </source>
</evidence>